<keyword evidence="3" id="KW-1133">Transmembrane helix</keyword>
<evidence type="ECO:0008006" key="8">
    <source>
        <dbReference type="Google" id="ProtNLM"/>
    </source>
</evidence>
<dbReference type="InterPro" id="IPR050618">
    <property type="entry name" value="Ubq-SigPath_Reg"/>
</dbReference>
<dbReference type="GO" id="GO:0016020">
    <property type="term" value="C:membrane"/>
    <property type="evidence" value="ECO:0007669"/>
    <property type="project" value="UniProtKB-SubCell"/>
</dbReference>
<feature type="compositionally biased region" description="Polar residues" evidence="5">
    <location>
        <begin position="82"/>
        <end position="92"/>
    </location>
</feature>
<evidence type="ECO:0000256" key="1">
    <source>
        <dbReference type="ARBA" id="ARBA00004370"/>
    </source>
</evidence>
<keyword evidence="4" id="KW-0472">Membrane</keyword>
<dbReference type="InterPro" id="IPR043136">
    <property type="entry name" value="B30.2/SPRY_sf"/>
</dbReference>
<evidence type="ECO:0000256" key="5">
    <source>
        <dbReference type="SAM" id="MobiDB-lite"/>
    </source>
</evidence>
<keyword evidence="2" id="KW-0812">Transmembrane</keyword>
<feature type="compositionally biased region" description="Pro residues" evidence="5">
    <location>
        <begin position="24"/>
        <end position="34"/>
    </location>
</feature>
<accession>A0A9P4HY06</accession>
<dbReference type="Gene3D" id="2.60.120.920">
    <property type="match status" value="1"/>
</dbReference>
<dbReference type="PANTHER" id="PTHR12864">
    <property type="entry name" value="RAN BINDING PROTEIN 9-RELATED"/>
    <property type="match status" value="1"/>
</dbReference>
<dbReference type="Proteomes" id="UP000799776">
    <property type="component" value="Unassembled WGS sequence"/>
</dbReference>
<feature type="compositionally biased region" description="Low complexity" evidence="5">
    <location>
        <begin position="45"/>
        <end position="57"/>
    </location>
</feature>
<evidence type="ECO:0000313" key="7">
    <source>
        <dbReference type="Proteomes" id="UP000799776"/>
    </source>
</evidence>
<evidence type="ECO:0000313" key="6">
    <source>
        <dbReference type="EMBL" id="KAF2091311.1"/>
    </source>
</evidence>
<dbReference type="CDD" id="cd12910">
    <property type="entry name" value="SPRY_SSH4_like"/>
    <property type="match status" value="1"/>
</dbReference>
<feature type="compositionally biased region" description="Polar residues" evidence="5">
    <location>
        <begin position="58"/>
        <end position="70"/>
    </location>
</feature>
<dbReference type="AlphaFoldDB" id="A0A9P4HY06"/>
<evidence type="ECO:0000256" key="4">
    <source>
        <dbReference type="ARBA" id="ARBA00023136"/>
    </source>
</evidence>
<keyword evidence="7" id="KW-1185">Reference proteome</keyword>
<comment type="caution">
    <text evidence="6">The sequence shown here is derived from an EMBL/GenBank/DDBJ whole genome shotgun (WGS) entry which is preliminary data.</text>
</comment>
<sequence length="343" mass="37172">MPQRYQPPPYPPPDWHPQGRTPQYAPPPGPPPDYTGPQQSHVTFTSSSTPSTSTTSTAPQNPHNWQSIPDTSLLPPPPALQNDHSPTANASASEGEKAFRWCLANPLHRPVPLTPSQSAATRAGDVDLLPPANFAGSVSSIHRGRLVVRSNAGCQDSCLQTALPLYSALVDSPLRTGSERTVYFELKVLGVGEETFEEAEAGVAIGFLARPFPEWRLPGWQRGSLGVHGDDGRRYVNDDFGGTDFTTSFRKGETVGLGMRFTPPPPAYDDGGGVGQGGMDVEIFFTREGKKVEGWDLHEEMDERKEGGVVGLEGEMDLFGAVGVFGAVEVEVVLRREEWLWKG</sequence>
<proteinExistence type="predicted"/>
<organism evidence="6 7">
    <name type="scientific">Saccharata proteae CBS 121410</name>
    <dbReference type="NCBI Taxonomy" id="1314787"/>
    <lineage>
        <taxon>Eukaryota</taxon>
        <taxon>Fungi</taxon>
        <taxon>Dikarya</taxon>
        <taxon>Ascomycota</taxon>
        <taxon>Pezizomycotina</taxon>
        <taxon>Dothideomycetes</taxon>
        <taxon>Dothideomycetes incertae sedis</taxon>
        <taxon>Botryosphaeriales</taxon>
        <taxon>Saccharataceae</taxon>
        <taxon>Saccharata</taxon>
    </lineage>
</organism>
<evidence type="ECO:0000256" key="2">
    <source>
        <dbReference type="ARBA" id="ARBA00022692"/>
    </source>
</evidence>
<feature type="compositionally biased region" description="Pro residues" evidence="5">
    <location>
        <begin position="1"/>
        <end position="15"/>
    </location>
</feature>
<name>A0A9P4HY06_9PEZI</name>
<dbReference type="OrthoDB" id="25503at2759"/>
<protein>
    <recommendedName>
        <fullName evidence="8">SPRY domain-containing protein</fullName>
    </recommendedName>
</protein>
<reference evidence="6" key="1">
    <citation type="journal article" date="2020" name="Stud. Mycol.">
        <title>101 Dothideomycetes genomes: a test case for predicting lifestyles and emergence of pathogens.</title>
        <authorList>
            <person name="Haridas S."/>
            <person name="Albert R."/>
            <person name="Binder M."/>
            <person name="Bloem J."/>
            <person name="Labutti K."/>
            <person name="Salamov A."/>
            <person name="Andreopoulos B."/>
            <person name="Baker S."/>
            <person name="Barry K."/>
            <person name="Bills G."/>
            <person name="Bluhm B."/>
            <person name="Cannon C."/>
            <person name="Castanera R."/>
            <person name="Culley D."/>
            <person name="Daum C."/>
            <person name="Ezra D."/>
            <person name="Gonzalez J."/>
            <person name="Henrissat B."/>
            <person name="Kuo A."/>
            <person name="Liang C."/>
            <person name="Lipzen A."/>
            <person name="Lutzoni F."/>
            <person name="Magnuson J."/>
            <person name="Mondo S."/>
            <person name="Nolan M."/>
            <person name="Ohm R."/>
            <person name="Pangilinan J."/>
            <person name="Park H.-J."/>
            <person name="Ramirez L."/>
            <person name="Alfaro M."/>
            <person name="Sun H."/>
            <person name="Tritt A."/>
            <person name="Yoshinaga Y."/>
            <person name="Zwiers L.-H."/>
            <person name="Turgeon B."/>
            <person name="Goodwin S."/>
            <person name="Spatafora J."/>
            <person name="Crous P."/>
            <person name="Grigoriev I."/>
        </authorList>
    </citation>
    <scope>NUCLEOTIDE SEQUENCE</scope>
    <source>
        <strain evidence="6">CBS 121410</strain>
    </source>
</reference>
<feature type="region of interest" description="Disordered" evidence="5">
    <location>
        <begin position="1"/>
        <end position="93"/>
    </location>
</feature>
<comment type="subcellular location">
    <subcellularLocation>
        <location evidence="1">Membrane</location>
    </subcellularLocation>
</comment>
<dbReference type="EMBL" id="ML978712">
    <property type="protein sequence ID" value="KAF2091311.1"/>
    <property type="molecule type" value="Genomic_DNA"/>
</dbReference>
<gene>
    <name evidence="6" type="ORF">K490DRAFT_33671</name>
</gene>
<evidence type="ECO:0000256" key="3">
    <source>
        <dbReference type="ARBA" id="ARBA00022989"/>
    </source>
</evidence>
<dbReference type="InterPro" id="IPR035780">
    <property type="entry name" value="SPRY_Ssh4-like"/>
</dbReference>